<organism evidence="8">
    <name type="scientific">Caldithrix abyssi</name>
    <dbReference type="NCBI Taxonomy" id="187145"/>
    <lineage>
        <taxon>Bacteria</taxon>
        <taxon>Pseudomonadati</taxon>
        <taxon>Calditrichota</taxon>
        <taxon>Calditrichia</taxon>
        <taxon>Calditrichales</taxon>
        <taxon>Calditrichaceae</taxon>
        <taxon>Caldithrix</taxon>
    </lineage>
</organism>
<dbReference type="PANTHER" id="PTHR30589">
    <property type="entry name" value="PROLIPOPROTEIN DIACYLGLYCERYL TRANSFERASE"/>
    <property type="match status" value="1"/>
</dbReference>
<evidence type="ECO:0000256" key="3">
    <source>
        <dbReference type="ARBA" id="ARBA00022679"/>
    </source>
</evidence>
<dbReference type="HAMAP" id="MF_01147">
    <property type="entry name" value="Lgt"/>
    <property type="match status" value="1"/>
</dbReference>
<keyword evidence="5 7" id="KW-1133">Transmembrane helix</keyword>
<dbReference type="Proteomes" id="UP000885779">
    <property type="component" value="Unassembled WGS sequence"/>
</dbReference>
<dbReference type="InterPro" id="IPR001640">
    <property type="entry name" value="Lgt"/>
</dbReference>
<comment type="caution">
    <text evidence="8">The sequence shown here is derived from an EMBL/GenBank/DDBJ whole genome shotgun (WGS) entry which is preliminary data.</text>
</comment>
<evidence type="ECO:0000256" key="2">
    <source>
        <dbReference type="ARBA" id="ARBA00022475"/>
    </source>
</evidence>
<evidence type="ECO:0000256" key="5">
    <source>
        <dbReference type="ARBA" id="ARBA00022989"/>
    </source>
</evidence>
<dbReference type="UniPathway" id="UPA00664"/>
<feature type="transmembrane region" description="Helical" evidence="7">
    <location>
        <begin position="121"/>
        <end position="142"/>
    </location>
</feature>
<evidence type="ECO:0000256" key="6">
    <source>
        <dbReference type="ARBA" id="ARBA00023136"/>
    </source>
</evidence>
<evidence type="ECO:0000256" key="4">
    <source>
        <dbReference type="ARBA" id="ARBA00022692"/>
    </source>
</evidence>
<comment type="pathway">
    <text evidence="7">Protein modification; lipoprotein biosynthesis (diacylglyceryl transfer).</text>
</comment>
<dbReference type="PROSITE" id="PS01311">
    <property type="entry name" value="LGT"/>
    <property type="match status" value="1"/>
</dbReference>
<keyword evidence="2 7" id="KW-1003">Cell membrane</keyword>
<dbReference type="GO" id="GO:0042158">
    <property type="term" value="P:lipoprotein biosynthetic process"/>
    <property type="evidence" value="ECO:0007669"/>
    <property type="project" value="UniProtKB-UniRule"/>
</dbReference>
<feature type="transmembrane region" description="Helical" evidence="7">
    <location>
        <begin position="201"/>
        <end position="219"/>
    </location>
</feature>
<feature type="transmembrane region" description="Helical" evidence="7">
    <location>
        <begin position="234"/>
        <end position="251"/>
    </location>
</feature>
<keyword evidence="4 7" id="KW-0812">Transmembrane</keyword>
<dbReference type="GO" id="GO:0005886">
    <property type="term" value="C:plasma membrane"/>
    <property type="evidence" value="ECO:0007669"/>
    <property type="project" value="UniProtKB-SubCell"/>
</dbReference>
<dbReference type="EC" id="2.5.1.145" evidence="7"/>
<evidence type="ECO:0000256" key="7">
    <source>
        <dbReference type="HAMAP-Rule" id="MF_01147"/>
    </source>
</evidence>
<dbReference type="PANTHER" id="PTHR30589:SF0">
    <property type="entry name" value="PHOSPHATIDYLGLYCEROL--PROLIPOPROTEIN DIACYLGLYCERYL TRANSFERASE"/>
    <property type="match status" value="1"/>
</dbReference>
<feature type="transmembrane region" description="Helical" evidence="7">
    <location>
        <begin position="52"/>
        <end position="76"/>
    </location>
</feature>
<evidence type="ECO:0000313" key="8">
    <source>
        <dbReference type="EMBL" id="HGY54928.1"/>
    </source>
</evidence>
<evidence type="ECO:0000256" key="1">
    <source>
        <dbReference type="ARBA" id="ARBA00007150"/>
    </source>
</evidence>
<proteinExistence type="inferred from homology"/>
<sequence>MFEWDVSPEILHIGFFSLRWYSLLFMCAFIAGIYIFRWIYRREGRAVEDIDQLLIYMLIGTVVGARLGHCLFYDPIYYLSNPLEILMVWKGGLASHGAAIGILIALYYYSKKHPDQPYMWLVDRIVITVALAGFFIRIGNFFNSEIIGKPTDLPWAVILKRVDNIPRHPTQIYEALAYLTIFFILFHIYKKKGAKTMRGELLGLFLILVFGFRFFVEFLKETQSAFERSLPLDMGQILSIPAVLAGIYIYIKRQEPLPIPPPKKKKKGKK</sequence>
<keyword evidence="3 7" id="KW-0808">Transferase</keyword>
<reference evidence="8" key="1">
    <citation type="journal article" date="2020" name="mSystems">
        <title>Genome- and Community-Level Interaction Insights into Carbon Utilization and Element Cycling Functions of Hydrothermarchaeota in Hydrothermal Sediment.</title>
        <authorList>
            <person name="Zhou Z."/>
            <person name="Liu Y."/>
            <person name="Xu W."/>
            <person name="Pan J."/>
            <person name="Luo Z.H."/>
            <person name="Li M."/>
        </authorList>
    </citation>
    <scope>NUCLEOTIDE SEQUENCE [LARGE SCALE GENOMIC DNA]</scope>
    <source>
        <strain evidence="8">HyVt-577</strain>
    </source>
</reference>
<feature type="transmembrane region" description="Helical" evidence="7">
    <location>
        <begin position="20"/>
        <end position="40"/>
    </location>
</feature>
<comment type="similarity">
    <text evidence="1 7">Belongs to the Lgt family.</text>
</comment>
<accession>A0A7V4TZN7</accession>
<feature type="transmembrane region" description="Helical" evidence="7">
    <location>
        <begin position="88"/>
        <end position="109"/>
    </location>
</feature>
<dbReference type="Pfam" id="PF01790">
    <property type="entry name" value="LGT"/>
    <property type="match status" value="1"/>
</dbReference>
<protein>
    <recommendedName>
        <fullName evidence="7">Phosphatidylglycerol--prolipoprotein diacylglyceryl transferase</fullName>
        <ecNumber evidence="7">2.5.1.145</ecNumber>
    </recommendedName>
</protein>
<feature type="binding site" evidence="7">
    <location>
        <position position="137"/>
    </location>
    <ligand>
        <name>a 1,2-diacyl-sn-glycero-3-phospho-(1'-sn-glycerol)</name>
        <dbReference type="ChEBI" id="CHEBI:64716"/>
    </ligand>
</feature>
<gene>
    <name evidence="7 8" type="primary">lgt</name>
    <name evidence="8" type="ORF">ENK44_04445</name>
</gene>
<dbReference type="NCBIfam" id="TIGR00544">
    <property type="entry name" value="lgt"/>
    <property type="match status" value="1"/>
</dbReference>
<name>A0A7V4TZN7_CALAY</name>
<feature type="transmembrane region" description="Helical" evidence="7">
    <location>
        <begin position="172"/>
        <end position="189"/>
    </location>
</feature>
<comment type="function">
    <text evidence="7">Catalyzes the transfer of the diacylglyceryl group from phosphatidylglycerol to the sulfhydryl group of the N-terminal cysteine of a prolipoprotein, the first step in the formation of mature lipoproteins.</text>
</comment>
<dbReference type="GO" id="GO:0008961">
    <property type="term" value="F:phosphatidylglycerol-prolipoprotein diacylglyceryl transferase activity"/>
    <property type="evidence" value="ECO:0007669"/>
    <property type="project" value="UniProtKB-UniRule"/>
</dbReference>
<comment type="subcellular location">
    <subcellularLocation>
        <location evidence="7">Cell membrane</location>
        <topology evidence="7">Multi-pass membrane protein</topology>
    </subcellularLocation>
</comment>
<dbReference type="AlphaFoldDB" id="A0A7V4TZN7"/>
<keyword evidence="6 7" id="KW-0472">Membrane</keyword>
<dbReference type="EMBL" id="DRQG01000034">
    <property type="protein sequence ID" value="HGY54928.1"/>
    <property type="molecule type" value="Genomic_DNA"/>
</dbReference>
<comment type="catalytic activity">
    <reaction evidence="7">
        <text>L-cysteinyl-[prolipoprotein] + a 1,2-diacyl-sn-glycero-3-phospho-(1'-sn-glycerol) = an S-1,2-diacyl-sn-glyceryl-L-cysteinyl-[prolipoprotein] + sn-glycerol 1-phosphate + H(+)</text>
        <dbReference type="Rhea" id="RHEA:56712"/>
        <dbReference type="Rhea" id="RHEA-COMP:14679"/>
        <dbReference type="Rhea" id="RHEA-COMP:14680"/>
        <dbReference type="ChEBI" id="CHEBI:15378"/>
        <dbReference type="ChEBI" id="CHEBI:29950"/>
        <dbReference type="ChEBI" id="CHEBI:57685"/>
        <dbReference type="ChEBI" id="CHEBI:64716"/>
        <dbReference type="ChEBI" id="CHEBI:140658"/>
        <dbReference type="EC" id="2.5.1.145"/>
    </reaction>
</comment>